<gene>
    <name evidence="1" type="ORF">L1049_006587</name>
</gene>
<dbReference type="EMBL" id="JBBPBK010000010">
    <property type="protein sequence ID" value="KAK9277048.1"/>
    <property type="molecule type" value="Genomic_DNA"/>
</dbReference>
<comment type="caution">
    <text evidence="1">The sequence shown here is derived from an EMBL/GenBank/DDBJ whole genome shotgun (WGS) entry which is preliminary data.</text>
</comment>
<accession>A0AAP0RHI8</accession>
<evidence type="ECO:0000313" key="1">
    <source>
        <dbReference type="EMBL" id="KAK9277048.1"/>
    </source>
</evidence>
<proteinExistence type="predicted"/>
<organism evidence="1 2">
    <name type="scientific">Liquidambar formosana</name>
    <name type="common">Formosan gum</name>
    <dbReference type="NCBI Taxonomy" id="63359"/>
    <lineage>
        <taxon>Eukaryota</taxon>
        <taxon>Viridiplantae</taxon>
        <taxon>Streptophyta</taxon>
        <taxon>Embryophyta</taxon>
        <taxon>Tracheophyta</taxon>
        <taxon>Spermatophyta</taxon>
        <taxon>Magnoliopsida</taxon>
        <taxon>eudicotyledons</taxon>
        <taxon>Gunneridae</taxon>
        <taxon>Pentapetalae</taxon>
        <taxon>Saxifragales</taxon>
        <taxon>Altingiaceae</taxon>
        <taxon>Liquidambar</taxon>
    </lineage>
</organism>
<sequence>MVVLEQATGVEIFAGTAREVGSWNQFQLTWSLPHRPNSLPPLLPPPAPPSFVVADSILTVEFSVLSFVFLPVRRTALQPLCSECPHGVIVEVTLVGSDAAAGVELSRSSLEVVVRAPSLVSERGVVVRRELPLVAEAGEG</sequence>
<keyword evidence="2" id="KW-1185">Reference proteome</keyword>
<name>A0AAP0RHI8_LIQFO</name>
<protein>
    <submittedName>
        <fullName evidence="1">Uncharacterized protein</fullName>
    </submittedName>
</protein>
<evidence type="ECO:0000313" key="2">
    <source>
        <dbReference type="Proteomes" id="UP001415857"/>
    </source>
</evidence>
<reference evidence="1 2" key="1">
    <citation type="journal article" date="2024" name="Plant J.">
        <title>Genome sequences and population genomics reveal climatic adaptation and genomic divergence between two closely related sweetgum species.</title>
        <authorList>
            <person name="Xu W.Q."/>
            <person name="Ren C.Q."/>
            <person name="Zhang X.Y."/>
            <person name="Comes H.P."/>
            <person name="Liu X.H."/>
            <person name="Li Y.G."/>
            <person name="Kettle C.J."/>
            <person name="Jalonen R."/>
            <person name="Gaisberger H."/>
            <person name="Ma Y.Z."/>
            <person name="Qiu Y.X."/>
        </authorList>
    </citation>
    <scope>NUCLEOTIDE SEQUENCE [LARGE SCALE GENOMIC DNA]</scope>
    <source>
        <strain evidence="1">Hangzhou</strain>
    </source>
</reference>
<dbReference type="Proteomes" id="UP001415857">
    <property type="component" value="Unassembled WGS sequence"/>
</dbReference>
<dbReference type="AlphaFoldDB" id="A0AAP0RHI8"/>